<feature type="transmembrane region" description="Helical" evidence="1">
    <location>
        <begin position="103"/>
        <end position="120"/>
    </location>
</feature>
<evidence type="ECO:0000256" key="1">
    <source>
        <dbReference type="SAM" id="Phobius"/>
    </source>
</evidence>
<sequence length="135" mass="15396">MSSAKDATPTPKLSDEDYEKIQKAMDEGRYPCNNGNFNLTTGRCVCDKNYVHLVYEDRIEICNYEERVIGAPSAPGFHLVDETLRRGDLITEEKDLKGSYNPFLWILIIVGVELATFLVLKMVRKRCVNFVSSKK</sequence>
<keyword evidence="1" id="KW-0472">Membrane</keyword>
<dbReference type="OMA" id="YEDRIDM"/>
<protein>
    <submittedName>
        <fullName evidence="2">Uncharacterized protein</fullName>
    </submittedName>
</protein>
<dbReference type="RefSeq" id="XP_002787122.1">
    <property type="nucleotide sequence ID" value="XM_002787076.1"/>
</dbReference>
<organism evidence="3">
    <name type="scientific">Perkinsus marinus (strain ATCC 50983 / TXsc)</name>
    <dbReference type="NCBI Taxonomy" id="423536"/>
    <lineage>
        <taxon>Eukaryota</taxon>
        <taxon>Sar</taxon>
        <taxon>Alveolata</taxon>
        <taxon>Perkinsozoa</taxon>
        <taxon>Perkinsea</taxon>
        <taxon>Perkinsida</taxon>
        <taxon>Perkinsidae</taxon>
        <taxon>Perkinsus</taxon>
    </lineage>
</organism>
<keyword evidence="1" id="KW-0812">Transmembrane</keyword>
<name>C5K9D0_PERM5</name>
<dbReference type="OrthoDB" id="464298at2759"/>
<evidence type="ECO:0000313" key="3">
    <source>
        <dbReference type="Proteomes" id="UP000007800"/>
    </source>
</evidence>
<dbReference type="Proteomes" id="UP000007800">
    <property type="component" value="Unassembled WGS sequence"/>
</dbReference>
<proteinExistence type="predicted"/>
<dbReference type="GeneID" id="9049400"/>
<dbReference type="AlphaFoldDB" id="C5K9D0"/>
<keyword evidence="1" id="KW-1133">Transmembrane helix</keyword>
<keyword evidence="3" id="KW-1185">Reference proteome</keyword>
<evidence type="ECO:0000313" key="2">
    <source>
        <dbReference type="EMBL" id="EER18918.1"/>
    </source>
</evidence>
<dbReference type="InParanoid" id="C5K9D0"/>
<reference evidence="2 3" key="1">
    <citation type="submission" date="2008-07" db="EMBL/GenBank/DDBJ databases">
        <authorList>
            <person name="El-Sayed N."/>
            <person name="Caler E."/>
            <person name="Inman J."/>
            <person name="Amedeo P."/>
            <person name="Hass B."/>
            <person name="Wortman J."/>
        </authorList>
    </citation>
    <scope>NUCLEOTIDE SEQUENCE [LARGE SCALE GENOMIC DNA]</scope>
    <source>
        <strain evidence="3">ATCC 50983 / TXsc</strain>
    </source>
</reference>
<accession>C5K9D0</accession>
<dbReference type="EMBL" id="GG671471">
    <property type="protein sequence ID" value="EER18918.1"/>
    <property type="molecule type" value="Genomic_DNA"/>
</dbReference>
<gene>
    <name evidence="2" type="ORF">Pmar_PMAR015417</name>
</gene>